<dbReference type="PRINTS" id="PR00727">
    <property type="entry name" value="LEADERPTASE"/>
</dbReference>
<feature type="active site" evidence="7">
    <location>
        <position position="183"/>
    </location>
</feature>
<accession>A0AAW6RPD0</accession>
<feature type="domain" description="Peptidase S26" evidence="10">
    <location>
        <begin position="98"/>
        <end position="310"/>
    </location>
</feature>
<dbReference type="GO" id="GO:0006465">
    <property type="term" value="P:signal peptide processing"/>
    <property type="evidence" value="ECO:0007669"/>
    <property type="project" value="InterPro"/>
</dbReference>
<sequence>MPALTAFILAALAGYCVAWYAGYIEGNFPLLLLVATVITGAYWLAERFFFLPRRRAAASALEARHDARRAELAAQGISQVDADISEARERLLSQPWWLDWTAGLFPIILAVFLLRSFVFEPFRIPSGSMIPTLRIDDLILVNKFTYGIRLPVFNTRVTQGNSIQRGDVVVFHYPLQPSLDYIKRVVGLPGDEVTYLNKQITVNGQPVPQTPDGEFLDKSTVQYFRQMQETPAPGKQHNIIVDDQRPTLIPSVTQFPHRDLCQYSIEGVRCKVPPGHYFMMGDNRDNSLDSRYWGFVPDDYIVGKAFFVWMNIGDLSRIGFFN</sequence>
<comment type="caution">
    <text evidence="11">The sequence shown here is derived from an EMBL/GenBank/DDBJ whole genome shotgun (WGS) entry which is preliminary data.</text>
</comment>
<keyword evidence="12" id="KW-1185">Reference proteome</keyword>
<keyword evidence="8" id="KW-1133">Transmembrane helix</keyword>
<dbReference type="GO" id="GO:0016020">
    <property type="term" value="C:membrane"/>
    <property type="evidence" value="ECO:0007669"/>
    <property type="project" value="UniProtKB-SubCell"/>
</dbReference>
<comment type="caution">
    <text evidence="9">Lacks conserved residue(s) required for the propagation of feature annotation.</text>
</comment>
<proteinExistence type="inferred from homology"/>
<dbReference type="NCBIfam" id="TIGR02227">
    <property type="entry name" value="sigpep_I_bact"/>
    <property type="match status" value="1"/>
</dbReference>
<dbReference type="InterPro" id="IPR019533">
    <property type="entry name" value="Peptidase_S26"/>
</dbReference>
<comment type="subcellular location">
    <subcellularLocation>
        <location evidence="9">Membrane</location>
        <topology evidence="9">Single-pass type II membrane protein</topology>
    </subcellularLocation>
</comment>
<evidence type="ECO:0000256" key="6">
    <source>
        <dbReference type="ARBA" id="ARBA00022801"/>
    </source>
</evidence>
<dbReference type="EC" id="3.4.21.89" evidence="3 8"/>
<dbReference type="InterPro" id="IPR019757">
    <property type="entry name" value="Pept_S26A_signal_pept_1_Lys-AS"/>
</dbReference>
<evidence type="ECO:0000256" key="5">
    <source>
        <dbReference type="ARBA" id="ARBA00022670"/>
    </source>
</evidence>
<dbReference type="InterPro" id="IPR019758">
    <property type="entry name" value="Pept_S26A_signal_pept_1_CS"/>
</dbReference>
<dbReference type="SUPFAM" id="SSF51306">
    <property type="entry name" value="LexA/Signal peptidase"/>
    <property type="match status" value="1"/>
</dbReference>
<feature type="transmembrane region" description="Helical" evidence="8">
    <location>
        <begin position="28"/>
        <end position="45"/>
    </location>
</feature>
<comment type="similarity">
    <text evidence="2 9">Belongs to the peptidase S26 family.</text>
</comment>
<dbReference type="PANTHER" id="PTHR43390">
    <property type="entry name" value="SIGNAL PEPTIDASE I"/>
    <property type="match status" value="1"/>
</dbReference>
<dbReference type="GO" id="GO:0009003">
    <property type="term" value="F:signal peptidase activity"/>
    <property type="evidence" value="ECO:0007669"/>
    <property type="project" value="UniProtKB-EC"/>
</dbReference>
<dbReference type="InterPro" id="IPR036286">
    <property type="entry name" value="LexA/Signal_pep-like_sf"/>
</dbReference>
<comment type="catalytic activity">
    <reaction evidence="1 8">
        <text>Cleavage of hydrophobic, N-terminal signal or leader sequences from secreted and periplasmic proteins.</text>
        <dbReference type="EC" id="3.4.21.89"/>
    </reaction>
</comment>
<evidence type="ECO:0000259" key="10">
    <source>
        <dbReference type="Pfam" id="PF10502"/>
    </source>
</evidence>
<dbReference type="PROSITE" id="PS00760">
    <property type="entry name" value="SPASE_I_2"/>
    <property type="match status" value="1"/>
</dbReference>
<reference evidence="11 12" key="1">
    <citation type="submission" date="2023-04" db="EMBL/GenBank/DDBJ databases">
        <title>Ottowia paracancer sp. nov., isolated from human stomach.</title>
        <authorList>
            <person name="Song Y."/>
        </authorList>
    </citation>
    <scope>NUCLEOTIDE SEQUENCE [LARGE SCALE GENOMIC DNA]</scope>
    <source>
        <strain evidence="11 12">10c7w1</strain>
    </source>
</reference>
<feature type="active site" evidence="7">
    <location>
        <position position="128"/>
    </location>
</feature>
<dbReference type="PROSITE" id="PS00761">
    <property type="entry name" value="SPASE_I_3"/>
    <property type="match status" value="1"/>
</dbReference>
<dbReference type="PROSITE" id="PS00501">
    <property type="entry name" value="SPASE_I_1"/>
    <property type="match status" value="1"/>
</dbReference>
<organism evidence="11 12">
    <name type="scientific">Ottowia cancrivicina</name>
    <dbReference type="NCBI Taxonomy" id="3040346"/>
    <lineage>
        <taxon>Bacteria</taxon>
        <taxon>Pseudomonadati</taxon>
        <taxon>Pseudomonadota</taxon>
        <taxon>Betaproteobacteria</taxon>
        <taxon>Burkholderiales</taxon>
        <taxon>Comamonadaceae</taxon>
        <taxon>Ottowia</taxon>
    </lineage>
</organism>
<dbReference type="Gene3D" id="2.10.109.10">
    <property type="entry name" value="Umud Fragment, subunit A"/>
    <property type="match status" value="1"/>
</dbReference>
<keyword evidence="5 8" id="KW-0645">Protease</keyword>
<dbReference type="AlphaFoldDB" id="A0AAW6RPD0"/>
<evidence type="ECO:0000256" key="8">
    <source>
        <dbReference type="RuleBase" id="RU003993"/>
    </source>
</evidence>
<evidence type="ECO:0000256" key="7">
    <source>
        <dbReference type="PIRSR" id="PIRSR600223-1"/>
    </source>
</evidence>
<keyword evidence="8" id="KW-0812">Transmembrane</keyword>
<evidence type="ECO:0000256" key="4">
    <source>
        <dbReference type="ARBA" id="ARBA00019232"/>
    </source>
</evidence>
<name>A0AAW6RPD0_9BURK</name>
<dbReference type="PANTHER" id="PTHR43390:SF1">
    <property type="entry name" value="CHLOROPLAST PROCESSING PEPTIDASE"/>
    <property type="match status" value="1"/>
</dbReference>
<gene>
    <name evidence="11" type="primary">lepB</name>
    <name evidence="11" type="ORF">QB898_11270</name>
</gene>
<evidence type="ECO:0000313" key="12">
    <source>
        <dbReference type="Proteomes" id="UP001237156"/>
    </source>
</evidence>
<evidence type="ECO:0000256" key="9">
    <source>
        <dbReference type="RuleBase" id="RU362042"/>
    </source>
</evidence>
<dbReference type="GO" id="GO:0004252">
    <property type="term" value="F:serine-type endopeptidase activity"/>
    <property type="evidence" value="ECO:0007669"/>
    <property type="project" value="InterPro"/>
</dbReference>
<dbReference type="InterPro" id="IPR000223">
    <property type="entry name" value="Pept_S26A_signal_pept_1"/>
</dbReference>
<protein>
    <recommendedName>
        <fullName evidence="4 8">Signal peptidase I</fullName>
        <ecNumber evidence="3 8">3.4.21.89</ecNumber>
    </recommendedName>
</protein>
<dbReference type="CDD" id="cd06530">
    <property type="entry name" value="S26_SPase_I"/>
    <property type="match status" value="1"/>
</dbReference>
<keyword evidence="6 8" id="KW-0378">Hydrolase</keyword>
<evidence type="ECO:0000256" key="2">
    <source>
        <dbReference type="ARBA" id="ARBA00009370"/>
    </source>
</evidence>
<keyword evidence="8" id="KW-0472">Membrane</keyword>
<dbReference type="InterPro" id="IPR019756">
    <property type="entry name" value="Pept_S26A_signal_pept_1_Ser-AS"/>
</dbReference>
<evidence type="ECO:0000313" key="11">
    <source>
        <dbReference type="EMBL" id="MDG9700278.1"/>
    </source>
</evidence>
<evidence type="ECO:0000256" key="3">
    <source>
        <dbReference type="ARBA" id="ARBA00013208"/>
    </source>
</evidence>
<evidence type="ECO:0000256" key="1">
    <source>
        <dbReference type="ARBA" id="ARBA00000677"/>
    </source>
</evidence>
<dbReference type="RefSeq" id="WP_279525028.1">
    <property type="nucleotide sequence ID" value="NZ_JARVII010000029.1"/>
</dbReference>
<dbReference type="Pfam" id="PF10502">
    <property type="entry name" value="Peptidase_S26"/>
    <property type="match status" value="1"/>
</dbReference>
<feature type="transmembrane region" description="Helical" evidence="8">
    <location>
        <begin position="97"/>
        <end position="118"/>
    </location>
</feature>
<dbReference type="EMBL" id="JARVII010000029">
    <property type="protein sequence ID" value="MDG9700278.1"/>
    <property type="molecule type" value="Genomic_DNA"/>
</dbReference>
<dbReference type="Proteomes" id="UP001237156">
    <property type="component" value="Unassembled WGS sequence"/>
</dbReference>